<dbReference type="Pfam" id="PF22369">
    <property type="entry name" value="GLMA_2nd"/>
    <property type="match status" value="1"/>
</dbReference>
<dbReference type="EMBL" id="PQAP01000101">
    <property type="protein sequence ID" value="PWB71847.1"/>
    <property type="molecule type" value="Genomic_DNA"/>
</dbReference>
<protein>
    <recommendedName>
        <fullName evidence="1">GLMA-like second domain-containing protein</fullName>
    </recommendedName>
</protein>
<feature type="domain" description="GLMA-like second" evidence="1">
    <location>
        <begin position="27"/>
        <end position="111"/>
    </location>
</feature>
<proteinExistence type="predicted"/>
<comment type="caution">
    <text evidence="2">The sequence shown here is derived from an EMBL/GenBank/DDBJ whole genome shotgun (WGS) entry which is preliminary data.</text>
</comment>
<dbReference type="Gene3D" id="3.40.50.880">
    <property type="match status" value="1"/>
</dbReference>
<reference evidence="2 3" key="1">
    <citation type="journal article" date="2018" name="ISME J.">
        <title>A methanotrophic archaeon couples anaerobic oxidation of methane to Fe(III) reduction.</title>
        <authorList>
            <person name="Cai C."/>
            <person name="Leu A.O."/>
            <person name="Xie G.J."/>
            <person name="Guo J."/>
            <person name="Feng Y."/>
            <person name="Zhao J.X."/>
            <person name="Tyson G.W."/>
            <person name="Yuan Z."/>
            <person name="Hu S."/>
        </authorList>
    </citation>
    <scope>NUCLEOTIDE SEQUENCE [LARGE SCALE GENOMIC DNA]</scope>
    <source>
        <strain evidence="2">FeB_12</strain>
    </source>
</reference>
<gene>
    <name evidence="2" type="ORF">C3F09_07390</name>
</gene>
<feature type="non-terminal residue" evidence="2">
    <location>
        <position position="1"/>
    </location>
</feature>
<dbReference type="AlphaFoldDB" id="A0A855X269"/>
<accession>A0A855X269</accession>
<evidence type="ECO:0000259" key="1">
    <source>
        <dbReference type="Pfam" id="PF22369"/>
    </source>
</evidence>
<evidence type="ECO:0000313" key="3">
    <source>
        <dbReference type="Proteomes" id="UP000250918"/>
    </source>
</evidence>
<dbReference type="Proteomes" id="UP000250918">
    <property type="component" value="Unassembled WGS sequence"/>
</dbReference>
<organism evidence="2 3">
    <name type="scientific">candidate division GN15 bacterium</name>
    <dbReference type="NCBI Taxonomy" id="2072418"/>
    <lineage>
        <taxon>Bacteria</taxon>
        <taxon>candidate division GN15</taxon>
    </lineage>
</organism>
<name>A0A855X269_9BACT</name>
<dbReference type="InterPro" id="IPR054746">
    <property type="entry name" value="GLMA-like_second"/>
</dbReference>
<sequence>LYYWLRRTASEKEFTYLPQLMDNSVVGFCRDLMRLKLHYGIRENRDFNTLKEYKLLFVPCAEVMAEKDQEALVELAKHGVTLVLCGLMPRFDDQFKECHVLSNHFRMKTTADYHIGTVAYKTGPIPTHIYGSIRSSDESKMKKLVHEGTKLVAASCGRFKGTMYFFAYDFASGGHHQKLAFLESILQGEGVTSHVYCSDPSVDIAFTCGEKKGLLMIVAPPPGELSDGFESRRKEVIIKADLKELGFSAANLKLTNIMSGEQGEVMKIASKDLKEGMPMKLSYPDGLVFLVEKR</sequence>
<evidence type="ECO:0000313" key="2">
    <source>
        <dbReference type="EMBL" id="PWB71847.1"/>
    </source>
</evidence>
<dbReference type="InterPro" id="IPR029062">
    <property type="entry name" value="Class_I_gatase-like"/>
</dbReference>